<dbReference type="EMBL" id="SMKP01000379">
    <property type="protein sequence ID" value="TDD01203.1"/>
    <property type="molecule type" value="Genomic_DNA"/>
</dbReference>
<evidence type="ECO:0000313" key="2">
    <source>
        <dbReference type="Proteomes" id="UP000294543"/>
    </source>
</evidence>
<comment type="caution">
    <text evidence="1">The sequence shown here is derived from an EMBL/GenBank/DDBJ whole genome shotgun (WGS) entry which is preliminary data.</text>
</comment>
<accession>A0A4R4VF12</accession>
<name>A0A4R4VF12_9ACTN</name>
<dbReference type="Proteomes" id="UP000294543">
    <property type="component" value="Unassembled WGS sequence"/>
</dbReference>
<proteinExistence type="predicted"/>
<dbReference type="OrthoDB" id="3638270at2"/>
<keyword evidence="2" id="KW-1185">Reference proteome</keyword>
<dbReference type="AlphaFoldDB" id="A0A4R4VF12"/>
<protein>
    <submittedName>
        <fullName evidence="1">Uncharacterized protein</fullName>
    </submittedName>
</protein>
<sequence>MTRRISVPASVSAAQTADLCAFLATHLRNAGDSARKHGLSAFEAIHRAFTGNLWMPPVALDA</sequence>
<evidence type="ECO:0000313" key="1">
    <source>
        <dbReference type="EMBL" id="TDD01203.1"/>
    </source>
</evidence>
<reference evidence="1 2" key="1">
    <citation type="submission" date="2019-03" db="EMBL/GenBank/DDBJ databases">
        <title>Draft genome sequences of novel Actinobacteria.</title>
        <authorList>
            <person name="Sahin N."/>
            <person name="Ay H."/>
            <person name="Saygin H."/>
        </authorList>
    </citation>
    <scope>NUCLEOTIDE SEQUENCE [LARGE SCALE GENOMIC DNA]</scope>
    <source>
        <strain evidence="1 2">KC712</strain>
    </source>
</reference>
<organism evidence="1 2">
    <name type="scientific">Nonomuraea diastatica</name>
    <dbReference type="NCBI Taxonomy" id="1848329"/>
    <lineage>
        <taxon>Bacteria</taxon>
        <taxon>Bacillati</taxon>
        <taxon>Actinomycetota</taxon>
        <taxon>Actinomycetes</taxon>
        <taxon>Streptosporangiales</taxon>
        <taxon>Streptosporangiaceae</taxon>
        <taxon>Nonomuraea</taxon>
    </lineage>
</organism>
<gene>
    <name evidence="1" type="ORF">E1294_51675</name>
</gene>